<gene>
    <name evidence="1" type="ORF">QQX09_08045</name>
</gene>
<reference evidence="1" key="1">
    <citation type="submission" date="2023-06" db="EMBL/GenBank/DDBJ databases">
        <title>Sysu t00192.</title>
        <authorList>
            <person name="Gao L."/>
            <person name="Fang B.-Z."/>
            <person name="Li W.-J."/>
        </authorList>
    </citation>
    <scope>NUCLEOTIDE SEQUENCE</scope>
    <source>
        <strain evidence="1">SYSU T00192</strain>
    </source>
</reference>
<dbReference type="EMBL" id="JAUHPW010000005">
    <property type="protein sequence ID" value="MDN4475806.1"/>
    <property type="molecule type" value="Genomic_DNA"/>
</dbReference>
<dbReference type="Proteomes" id="UP001172728">
    <property type="component" value="Unassembled WGS sequence"/>
</dbReference>
<dbReference type="RefSeq" id="WP_301133236.1">
    <property type="nucleotide sequence ID" value="NZ_JAUHPW010000005.1"/>
</dbReference>
<keyword evidence="2" id="KW-1185">Reference proteome</keyword>
<evidence type="ECO:0000313" key="1">
    <source>
        <dbReference type="EMBL" id="MDN4475806.1"/>
    </source>
</evidence>
<sequence>MAASDSDNHAVAEITARRERDDAVVPGGAMAAAGTALPVASTLGSFGPAVVGGIVQAWCMTDFQGYAGARSELDVIDVSFDFRSDTPPGKDPDSHSPTLRRFHQLLWSKPLPDGRRIEWDTTQTWRYLHHRSSIGEFFLSSDAVMASYARWVRMRDIISQLTPEQIEEFDTLGYTMGGMMVWPSDRREGVHTINSERGFNSRISDRMDLTMECVRRYYQGQDSPLSRTFDAYSEFFDLFTDFEGFTDFFLLDDLLDPHSGDVTFFMPFHDFDGPSRPTDLAEYMDFREASMDFIRARNRRISAWAPSEAN</sequence>
<dbReference type="InterPro" id="IPR054263">
    <property type="entry name" value="DUF6994"/>
</dbReference>
<accession>A0ABT8G9J9</accession>
<dbReference type="Pfam" id="PF22507">
    <property type="entry name" value="DUF6994"/>
    <property type="match status" value="1"/>
</dbReference>
<comment type="caution">
    <text evidence="1">The sequence shown here is derived from an EMBL/GenBank/DDBJ whole genome shotgun (WGS) entry which is preliminary data.</text>
</comment>
<protein>
    <submittedName>
        <fullName evidence="1">Uncharacterized protein</fullName>
    </submittedName>
</protein>
<proteinExistence type="predicted"/>
<organism evidence="1 2">
    <name type="scientific">Demequina litoralis</name>
    <dbReference type="NCBI Taxonomy" id="3051660"/>
    <lineage>
        <taxon>Bacteria</taxon>
        <taxon>Bacillati</taxon>
        <taxon>Actinomycetota</taxon>
        <taxon>Actinomycetes</taxon>
        <taxon>Micrococcales</taxon>
        <taxon>Demequinaceae</taxon>
        <taxon>Demequina</taxon>
    </lineage>
</organism>
<evidence type="ECO:0000313" key="2">
    <source>
        <dbReference type="Proteomes" id="UP001172728"/>
    </source>
</evidence>
<name>A0ABT8G9J9_9MICO</name>